<proteinExistence type="predicted"/>
<accession>A0A2H1WSP6</accession>
<gene>
    <name evidence="1" type="ORF">SFRICE_027783</name>
</gene>
<dbReference type="AlphaFoldDB" id="A0A2H1WSP6"/>
<organism evidence="1">
    <name type="scientific">Spodoptera frugiperda</name>
    <name type="common">Fall armyworm</name>
    <dbReference type="NCBI Taxonomy" id="7108"/>
    <lineage>
        <taxon>Eukaryota</taxon>
        <taxon>Metazoa</taxon>
        <taxon>Ecdysozoa</taxon>
        <taxon>Arthropoda</taxon>
        <taxon>Hexapoda</taxon>
        <taxon>Insecta</taxon>
        <taxon>Pterygota</taxon>
        <taxon>Neoptera</taxon>
        <taxon>Endopterygota</taxon>
        <taxon>Lepidoptera</taxon>
        <taxon>Glossata</taxon>
        <taxon>Ditrysia</taxon>
        <taxon>Noctuoidea</taxon>
        <taxon>Noctuidae</taxon>
        <taxon>Amphipyrinae</taxon>
        <taxon>Spodoptera</taxon>
    </lineage>
</organism>
<protein>
    <submittedName>
        <fullName evidence="1">SFRICE_027783</fullName>
    </submittedName>
</protein>
<name>A0A2H1WSP6_SPOFR</name>
<sequence length="190" mass="21352">MSQDSLGNNKSPYKLKPSCNELVNCVPQAIPALLLAGLQTTQFVIYSFDSTNFQINVRVIGGKSSNDFSRHGEARGSVRLLLTKNQHIPTPAFRAGALIAMPLRRHSNRTNFSYKHVERCTACGRPLFSVNVQLSSDVPINNSLIQEMIVRYDEMYLFQNNLPPQLRPVGERLRSLVVAYRLSHLTNIPI</sequence>
<evidence type="ECO:0000313" key="1">
    <source>
        <dbReference type="EMBL" id="SOQ56081.1"/>
    </source>
</evidence>
<reference evidence="1" key="1">
    <citation type="submission" date="2016-07" db="EMBL/GenBank/DDBJ databases">
        <authorList>
            <person name="Bretaudeau A."/>
        </authorList>
    </citation>
    <scope>NUCLEOTIDE SEQUENCE</scope>
    <source>
        <strain evidence="1">Rice</strain>
        <tissue evidence="1">Whole body</tissue>
    </source>
</reference>
<dbReference type="EMBL" id="ODYU01010768">
    <property type="protein sequence ID" value="SOQ56081.1"/>
    <property type="molecule type" value="Genomic_DNA"/>
</dbReference>